<keyword evidence="3" id="KW-1185">Reference proteome</keyword>
<dbReference type="Proteomes" id="UP000807769">
    <property type="component" value="Unassembled WGS sequence"/>
</dbReference>
<keyword evidence="1" id="KW-0812">Transmembrane</keyword>
<dbReference type="GeneID" id="64628560"/>
<sequence length="72" mass="8062">MSHTCFLTQSNQYFRLCPPPTLTPLVTVQWVNALFLACSCRLLFPINRQVLQNITITCGFALAALQILSFGD</sequence>
<protein>
    <submittedName>
        <fullName evidence="2">Uncharacterized protein</fullName>
    </submittedName>
</protein>
<name>A0A9P7EKC5_9AGAM</name>
<dbReference type="AlphaFoldDB" id="A0A9P7EKC5"/>
<keyword evidence="1" id="KW-1133">Transmembrane helix</keyword>
<keyword evidence="1" id="KW-0472">Membrane</keyword>
<proteinExistence type="predicted"/>
<feature type="transmembrane region" description="Helical" evidence="1">
    <location>
        <begin position="51"/>
        <end position="71"/>
    </location>
</feature>
<evidence type="ECO:0000313" key="2">
    <source>
        <dbReference type="EMBL" id="KAG1823522.1"/>
    </source>
</evidence>
<gene>
    <name evidence="2" type="ORF">BJ212DRAFT_1324847</name>
</gene>
<comment type="caution">
    <text evidence="2">The sequence shown here is derived from an EMBL/GenBank/DDBJ whole genome shotgun (WGS) entry which is preliminary data.</text>
</comment>
<evidence type="ECO:0000256" key="1">
    <source>
        <dbReference type="SAM" id="Phobius"/>
    </source>
</evidence>
<reference evidence="2" key="1">
    <citation type="journal article" date="2020" name="New Phytol.">
        <title>Comparative genomics reveals dynamic genome evolution in host specialist ectomycorrhizal fungi.</title>
        <authorList>
            <person name="Lofgren L.A."/>
            <person name="Nguyen N.H."/>
            <person name="Vilgalys R."/>
            <person name="Ruytinx J."/>
            <person name="Liao H.L."/>
            <person name="Branco S."/>
            <person name="Kuo A."/>
            <person name="LaButti K."/>
            <person name="Lipzen A."/>
            <person name="Andreopoulos W."/>
            <person name="Pangilinan J."/>
            <person name="Riley R."/>
            <person name="Hundley H."/>
            <person name="Na H."/>
            <person name="Barry K."/>
            <person name="Grigoriev I.V."/>
            <person name="Stajich J.E."/>
            <person name="Kennedy P.G."/>
        </authorList>
    </citation>
    <scope>NUCLEOTIDE SEQUENCE</scope>
    <source>
        <strain evidence="2">MN1</strain>
    </source>
</reference>
<dbReference type="RefSeq" id="XP_041197582.1">
    <property type="nucleotide sequence ID" value="XM_041334543.1"/>
</dbReference>
<organism evidence="2 3">
    <name type="scientific">Suillus subaureus</name>
    <dbReference type="NCBI Taxonomy" id="48587"/>
    <lineage>
        <taxon>Eukaryota</taxon>
        <taxon>Fungi</taxon>
        <taxon>Dikarya</taxon>
        <taxon>Basidiomycota</taxon>
        <taxon>Agaricomycotina</taxon>
        <taxon>Agaricomycetes</taxon>
        <taxon>Agaricomycetidae</taxon>
        <taxon>Boletales</taxon>
        <taxon>Suillineae</taxon>
        <taxon>Suillaceae</taxon>
        <taxon>Suillus</taxon>
    </lineage>
</organism>
<accession>A0A9P7EKC5</accession>
<dbReference type="EMBL" id="JABBWG010000004">
    <property type="protein sequence ID" value="KAG1823522.1"/>
    <property type="molecule type" value="Genomic_DNA"/>
</dbReference>
<evidence type="ECO:0000313" key="3">
    <source>
        <dbReference type="Proteomes" id="UP000807769"/>
    </source>
</evidence>
<feature type="transmembrane region" description="Helical" evidence="1">
    <location>
        <begin position="22"/>
        <end position="44"/>
    </location>
</feature>